<reference evidence="1" key="1">
    <citation type="submission" date="2022-12" db="EMBL/GenBank/DDBJ databases">
        <authorList>
            <person name="Webb A."/>
        </authorList>
    </citation>
    <scope>NUCLEOTIDE SEQUENCE</scope>
    <source>
        <strain evidence="1">Pd1</strain>
    </source>
</reference>
<comment type="caution">
    <text evidence="1">The sequence shown here is derived from an EMBL/GenBank/DDBJ whole genome shotgun (WGS) entry which is preliminary data.</text>
</comment>
<keyword evidence="2" id="KW-1185">Reference proteome</keyword>
<dbReference type="Gene3D" id="2.70.98.10">
    <property type="match status" value="2"/>
</dbReference>
<dbReference type="GO" id="GO:0005737">
    <property type="term" value="C:cytoplasm"/>
    <property type="evidence" value="ECO:0007669"/>
    <property type="project" value="TreeGrafter"/>
</dbReference>
<dbReference type="Proteomes" id="UP001162029">
    <property type="component" value="Unassembled WGS sequence"/>
</dbReference>
<organism evidence="1 2">
    <name type="scientific">Peronospora destructor</name>
    <dbReference type="NCBI Taxonomy" id="86335"/>
    <lineage>
        <taxon>Eukaryota</taxon>
        <taxon>Sar</taxon>
        <taxon>Stramenopiles</taxon>
        <taxon>Oomycota</taxon>
        <taxon>Peronosporomycetes</taxon>
        <taxon>Peronosporales</taxon>
        <taxon>Peronosporaceae</taxon>
        <taxon>Peronospora</taxon>
    </lineage>
</organism>
<dbReference type="GO" id="GO:0005975">
    <property type="term" value="P:carbohydrate metabolic process"/>
    <property type="evidence" value="ECO:0007669"/>
    <property type="project" value="InterPro"/>
</dbReference>
<proteinExistence type="predicted"/>
<dbReference type="AlphaFoldDB" id="A0AAV0TVN3"/>
<dbReference type="GO" id="GO:0030246">
    <property type="term" value="F:carbohydrate binding"/>
    <property type="evidence" value="ECO:0007669"/>
    <property type="project" value="InterPro"/>
</dbReference>
<evidence type="ECO:0000313" key="2">
    <source>
        <dbReference type="Proteomes" id="UP001162029"/>
    </source>
</evidence>
<dbReference type="InterPro" id="IPR011013">
    <property type="entry name" value="Gal_mutarotase_sf_dom"/>
</dbReference>
<dbReference type="InterPro" id="IPR014718">
    <property type="entry name" value="GH-type_carb-bd"/>
</dbReference>
<accession>A0AAV0TVN3</accession>
<name>A0AAV0TVN3_9STRA</name>
<dbReference type="PANTHER" id="PTHR11122">
    <property type="entry name" value="APOSPORY-ASSOCIATED PROTEIN C-RELATED"/>
    <property type="match status" value="1"/>
</dbReference>
<gene>
    <name evidence="1" type="ORF">PDE001_LOCUS3991</name>
</gene>
<sequence length="108" mass="12198">MTALHVTNTFNEPIKFHALLHNYLWVDDVRNKGALVFGLNGVNYFDKVAKNPWVECAKNMSDFGDEEYKNMVAIEPGRVSERQSLSAGNAYTLQQTISVLTTTRNFPS</sequence>
<dbReference type="PANTHER" id="PTHR11122:SF13">
    <property type="entry name" value="GLUCOSE-6-PHOSPHATE 1-EPIMERASE"/>
    <property type="match status" value="1"/>
</dbReference>
<dbReference type="GO" id="GO:0047938">
    <property type="term" value="F:glucose-6-phosphate 1-epimerase activity"/>
    <property type="evidence" value="ECO:0007669"/>
    <property type="project" value="TreeGrafter"/>
</dbReference>
<protein>
    <submittedName>
        <fullName evidence="1">Uncharacterized protein</fullName>
    </submittedName>
</protein>
<dbReference type="SUPFAM" id="SSF74650">
    <property type="entry name" value="Galactose mutarotase-like"/>
    <property type="match status" value="1"/>
</dbReference>
<evidence type="ECO:0000313" key="1">
    <source>
        <dbReference type="EMBL" id="CAI5728287.1"/>
    </source>
</evidence>
<dbReference type="EMBL" id="CANTFM010000700">
    <property type="protein sequence ID" value="CAI5728287.1"/>
    <property type="molecule type" value="Genomic_DNA"/>
</dbReference>